<protein>
    <submittedName>
        <fullName evidence="5">Peptidase S24-like</fullName>
    </submittedName>
</protein>
<evidence type="ECO:0000256" key="1">
    <source>
        <dbReference type="ARBA" id="ARBA00023015"/>
    </source>
</evidence>
<dbReference type="EMBL" id="FCOR01000001">
    <property type="protein sequence ID" value="CVK15190.1"/>
    <property type="molecule type" value="Genomic_DNA"/>
</dbReference>
<gene>
    <name evidence="5" type="ORF">Ga0061079_1011</name>
</gene>
<evidence type="ECO:0000256" key="3">
    <source>
        <dbReference type="ARBA" id="ARBA00023163"/>
    </source>
</evidence>
<keyword evidence="1" id="KW-0805">Transcription regulation</keyword>
<dbReference type="PANTHER" id="PTHR40661">
    <property type="match status" value="1"/>
</dbReference>
<dbReference type="Proteomes" id="UP000182761">
    <property type="component" value="Unassembled WGS sequence"/>
</dbReference>
<dbReference type="CDD" id="cd06529">
    <property type="entry name" value="S24_LexA-like"/>
    <property type="match status" value="1"/>
</dbReference>
<keyword evidence="6" id="KW-1185">Reference proteome</keyword>
<dbReference type="GO" id="GO:0003677">
    <property type="term" value="F:DNA binding"/>
    <property type="evidence" value="ECO:0007669"/>
    <property type="project" value="UniProtKB-KW"/>
</dbReference>
<keyword evidence="2" id="KW-0238">DNA-binding</keyword>
<name>A0A0X3ALD8_9FLAO</name>
<dbReference type="Gene3D" id="2.10.109.10">
    <property type="entry name" value="Umud Fragment, subunit A"/>
    <property type="match status" value="1"/>
</dbReference>
<dbReference type="STRING" id="1586267.GCA_001418685_00001"/>
<evidence type="ECO:0000256" key="2">
    <source>
        <dbReference type="ARBA" id="ARBA00023125"/>
    </source>
</evidence>
<organism evidence="5 6">
    <name type="scientific">Apibacter mensalis</name>
    <dbReference type="NCBI Taxonomy" id="1586267"/>
    <lineage>
        <taxon>Bacteria</taxon>
        <taxon>Pseudomonadati</taxon>
        <taxon>Bacteroidota</taxon>
        <taxon>Flavobacteriia</taxon>
        <taxon>Flavobacteriales</taxon>
        <taxon>Weeksellaceae</taxon>
        <taxon>Apibacter</taxon>
    </lineage>
</organism>
<evidence type="ECO:0000259" key="4">
    <source>
        <dbReference type="Pfam" id="PF00717"/>
    </source>
</evidence>
<evidence type="ECO:0000313" key="5">
    <source>
        <dbReference type="EMBL" id="CVK15190.1"/>
    </source>
</evidence>
<keyword evidence="3" id="KW-0804">Transcription</keyword>
<sequence length="238" mass="27075">MDNNLTNVKERILYFANYKGVSYEKFIKEIGMSYASFKGLAKERPINSDALVNILSIYPEINSEWLLIGKGEMIKGNDYEKYVIEPISSRQKGREVLKDIQGIPLYEIEASAGLTVFFDNQNTQVPLDYISVPNAPKCDGALFVRGDSMYPLLKAGDIVCYKTISDIKNILWGEIYILDIDSGDDQFITIKYVQKSDLGDEYIKLVSQNQHHQPKDEPIKNIRALAMVKLSIRYNVIS</sequence>
<dbReference type="PANTHER" id="PTHR40661:SF1">
    <property type="entry name" value="HTH CRO_C1-TYPE DOMAIN-CONTAINING PROTEIN"/>
    <property type="match status" value="1"/>
</dbReference>
<dbReference type="RefSeq" id="WP_055424434.1">
    <property type="nucleotide sequence ID" value="NZ_FCOR01000001.1"/>
</dbReference>
<proteinExistence type="predicted"/>
<dbReference type="InterPro" id="IPR036286">
    <property type="entry name" value="LexA/Signal_pep-like_sf"/>
</dbReference>
<dbReference type="SUPFAM" id="SSF51306">
    <property type="entry name" value="LexA/Signal peptidase"/>
    <property type="match status" value="1"/>
</dbReference>
<dbReference type="InterPro" id="IPR039418">
    <property type="entry name" value="LexA-like"/>
</dbReference>
<dbReference type="InterPro" id="IPR015927">
    <property type="entry name" value="Peptidase_S24_S26A/B/C"/>
</dbReference>
<reference evidence="5 6" key="1">
    <citation type="submission" date="2016-01" db="EMBL/GenBank/DDBJ databases">
        <authorList>
            <person name="McClelland M."/>
            <person name="Jain A."/>
            <person name="Saraogi P."/>
            <person name="Mendelson R."/>
            <person name="Westerman R."/>
            <person name="SanMiguel P."/>
            <person name="Csonka L."/>
        </authorList>
    </citation>
    <scope>NUCLEOTIDE SEQUENCE [LARGE SCALE GENOMIC DNA]</scope>
    <source>
        <strain evidence="5 6">R-53146</strain>
    </source>
</reference>
<accession>A0A0X3ALD8</accession>
<evidence type="ECO:0000313" key="6">
    <source>
        <dbReference type="Proteomes" id="UP000182761"/>
    </source>
</evidence>
<dbReference type="AlphaFoldDB" id="A0A0X3ALD8"/>
<feature type="domain" description="Peptidase S24/S26A/S26B/S26C" evidence="4">
    <location>
        <begin position="104"/>
        <end position="222"/>
    </location>
</feature>
<dbReference type="Pfam" id="PF00717">
    <property type="entry name" value="Peptidase_S24"/>
    <property type="match status" value="1"/>
</dbReference>